<keyword evidence="2" id="KW-1185">Reference proteome</keyword>
<name>A0A100W8D7_MYCCR</name>
<accession>A0A100W8D7</accession>
<dbReference type="Gene3D" id="3.40.190.10">
    <property type="entry name" value="Periplasmic binding protein-like II"/>
    <property type="match status" value="2"/>
</dbReference>
<evidence type="ECO:0008006" key="3">
    <source>
        <dbReference type="Google" id="ProtNLM"/>
    </source>
</evidence>
<gene>
    <name evidence="1" type="ORF">RMCC_0484</name>
</gene>
<evidence type="ECO:0000313" key="2">
    <source>
        <dbReference type="Proteomes" id="UP000069443"/>
    </source>
</evidence>
<dbReference type="AlphaFoldDB" id="A0A100W8D7"/>
<proteinExistence type="predicted"/>
<comment type="caution">
    <text evidence="1">The sequence shown here is derived from an EMBL/GenBank/DDBJ whole genome shotgun (WGS) entry which is preliminary data.</text>
</comment>
<dbReference type="STRING" id="228230.RMCC_0484"/>
<evidence type="ECO:0000313" key="1">
    <source>
        <dbReference type="EMBL" id="GAS93518.1"/>
    </source>
</evidence>
<reference evidence="2" key="2">
    <citation type="submission" date="2016-02" db="EMBL/GenBank/DDBJ databases">
        <title>Draft genome sequence of five rapidly growing Mycobacterium species.</title>
        <authorList>
            <person name="Katahira K."/>
            <person name="Gotou Y."/>
            <person name="Iida K."/>
            <person name="Ogura Y."/>
            <person name="Hayashi T."/>
        </authorList>
    </citation>
    <scope>NUCLEOTIDE SEQUENCE [LARGE SCALE GENOMIC DNA]</scope>
    <source>
        <strain evidence="2">JCM15298</strain>
    </source>
</reference>
<dbReference type="Proteomes" id="UP000069443">
    <property type="component" value="Unassembled WGS sequence"/>
</dbReference>
<protein>
    <recommendedName>
        <fullName evidence="3">Nitrate ABC transporter substrate-binding protein</fullName>
    </recommendedName>
</protein>
<sequence>MDLSQVCPATITVQTDWNPQAEQGGLFELLGDNPVIDRSAASVTGPLMTRGEYTGVDLQIRAGGPAIGQQAVSAQMYTDPTITLGYVNTDEAIRLAASMPTTAVFAPLEISPQIIMWDPHTWPDVHTIADLGHTGATVRYFGGATYMDYLVSAGLLDRQQIDGGYDGTPGNWVAAAGKDAQQGFVGVEPYVYEHELNTWAKPVRYQLIHDTGYAIYQNALSVRTDELGGLTPCLKQLIPIMQRGSVDYLNSPDRANALILNAVGTFDNGWIYSSGVAKHSHDMMTRLGLVGNGDNATLGDFNLGRIQHILDITKPIFAAHGDPVPAELTPATLATNAYIDPTIGTDNP</sequence>
<dbReference type="EMBL" id="BCSY01000011">
    <property type="protein sequence ID" value="GAS93518.1"/>
    <property type="molecule type" value="Genomic_DNA"/>
</dbReference>
<organism evidence="1 2">
    <name type="scientific">Mycolicibacterium canariasense</name>
    <name type="common">Mycobacterium canariasense</name>
    <dbReference type="NCBI Taxonomy" id="228230"/>
    <lineage>
        <taxon>Bacteria</taxon>
        <taxon>Bacillati</taxon>
        <taxon>Actinomycetota</taxon>
        <taxon>Actinomycetes</taxon>
        <taxon>Mycobacteriales</taxon>
        <taxon>Mycobacteriaceae</taxon>
        <taxon>Mycolicibacterium</taxon>
    </lineage>
</organism>
<dbReference type="RefSeq" id="WP_234811937.1">
    <property type="nucleotide sequence ID" value="NZ_BCSY01000011.1"/>
</dbReference>
<reference evidence="2" key="1">
    <citation type="journal article" date="2016" name="Genome Announc.">
        <title>Draft Genome Sequences of Five Rapidly Growing Mycobacterium Species, M. thermoresistibile, M. fortuitum subsp. acetamidolyticum, M. canariasense, M. brisbanense, and M. novocastrense.</title>
        <authorList>
            <person name="Katahira K."/>
            <person name="Ogura Y."/>
            <person name="Gotoh Y."/>
            <person name="Hayashi T."/>
        </authorList>
    </citation>
    <scope>NUCLEOTIDE SEQUENCE [LARGE SCALE GENOMIC DNA]</scope>
    <source>
        <strain evidence="2">JCM15298</strain>
    </source>
</reference>